<proteinExistence type="predicted"/>
<feature type="region of interest" description="Disordered" evidence="1">
    <location>
        <begin position="1"/>
        <end position="67"/>
    </location>
</feature>
<dbReference type="GO" id="GO:0005634">
    <property type="term" value="C:nucleus"/>
    <property type="evidence" value="ECO:0007669"/>
    <property type="project" value="TreeGrafter"/>
</dbReference>
<dbReference type="AlphaFoldDB" id="A0A9W8DV39"/>
<feature type="compositionally biased region" description="Acidic residues" evidence="1">
    <location>
        <begin position="99"/>
        <end position="110"/>
    </location>
</feature>
<evidence type="ECO:0000313" key="3">
    <source>
        <dbReference type="Proteomes" id="UP001150569"/>
    </source>
</evidence>
<dbReference type="PANTHER" id="PTHR31742:SF1">
    <property type="entry name" value="RPA-INTERACTING PROTEIN"/>
    <property type="match status" value="1"/>
</dbReference>
<comment type="caution">
    <text evidence="2">The sequence shown here is derived from an EMBL/GenBank/DDBJ whole genome shotgun (WGS) entry which is preliminary data.</text>
</comment>
<dbReference type="InterPro" id="IPR028156">
    <property type="entry name" value="RIP"/>
</dbReference>
<evidence type="ECO:0008006" key="4">
    <source>
        <dbReference type="Google" id="ProtNLM"/>
    </source>
</evidence>
<evidence type="ECO:0000256" key="1">
    <source>
        <dbReference type="SAM" id="MobiDB-lite"/>
    </source>
</evidence>
<sequence length="303" mass="32954">MTIAGATKPVSTAIGAGKPPPLPPTTPRRSRTTMSAPQQTPTRPGTYRHTLTPSVSPLRLGASWQDRLKQQCLDRVRGARLERQSRNRTTNRGLSSSDPLDDDDDEDSESENGPTGSPPDEDAWLQKIVRSEWAQLQRDLQAQWEAEKRSGTLVDAHTMDPEFLAELETELRAEARFQSGHSHDDGEEAAAAAYQASVEQFEQGDVDSAVAHLYRPTETVLTPGNTPCPQCRCDQGLQIISPAACRCTQCGLAVPATVFDRLNVVALHHAHSGCPRSTPALTYHPSAGYLALCDACDCYEVVA</sequence>
<feature type="region of interest" description="Disordered" evidence="1">
    <location>
        <begin position="79"/>
        <end position="123"/>
    </location>
</feature>
<accession>A0A9W8DV39</accession>
<name>A0A9W8DV39_9FUNG</name>
<dbReference type="PANTHER" id="PTHR31742">
    <property type="entry name" value="RPA-INTERACTING PROTEIN RPAIN"/>
    <property type="match status" value="1"/>
</dbReference>
<keyword evidence="3" id="KW-1185">Reference proteome</keyword>
<reference evidence="2" key="1">
    <citation type="submission" date="2022-07" db="EMBL/GenBank/DDBJ databases">
        <title>Phylogenomic reconstructions and comparative analyses of Kickxellomycotina fungi.</title>
        <authorList>
            <person name="Reynolds N.K."/>
            <person name="Stajich J.E."/>
            <person name="Barry K."/>
            <person name="Grigoriev I.V."/>
            <person name="Crous P."/>
            <person name="Smith M.E."/>
        </authorList>
    </citation>
    <scope>NUCLEOTIDE SEQUENCE</scope>
    <source>
        <strain evidence="2">RSA 861</strain>
    </source>
</reference>
<protein>
    <recommendedName>
        <fullName evidence="4">RPA-interacting protein C-terminal domain-containing protein</fullName>
    </recommendedName>
</protein>
<evidence type="ECO:0000313" key="2">
    <source>
        <dbReference type="EMBL" id="KAJ1919526.1"/>
    </source>
</evidence>
<dbReference type="EMBL" id="JANBPT010000470">
    <property type="protein sequence ID" value="KAJ1919526.1"/>
    <property type="molecule type" value="Genomic_DNA"/>
</dbReference>
<dbReference type="Proteomes" id="UP001150569">
    <property type="component" value="Unassembled WGS sequence"/>
</dbReference>
<feature type="compositionally biased region" description="Polar residues" evidence="1">
    <location>
        <begin position="34"/>
        <end position="55"/>
    </location>
</feature>
<gene>
    <name evidence="2" type="ORF">IWQ60_007227</name>
</gene>
<dbReference type="GO" id="GO:0006606">
    <property type="term" value="P:protein import into nucleus"/>
    <property type="evidence" value="ECO:0007669"/>
    <property type="project" value="TreeGrafter"/>
</dbReference>
<dbReference type="OrthoDB" id="5562652at2759"/>
<organism evidence="2 3">
    <name type="scientific">Tieghemiomyces parasiticus</name>
    <dbReference type="NCBI Taxonomy" id="78921"/>
    <lineage>
        <taxon>Eukaryota</taxon>
        <taxon>Fungi</taxon>
        <taxon>Fungi incertae sedis</taxon>
        <taxon>Zoopagomycota</taxon>
        <taxon>Kickxellomycotina</taxon>
        <taxon>Dimargaritomycetes</taxon>
        <taxon>Dimargaritales</taxon>
        <taxon>Dimargaritaceae</taxon>
        <taxon>Tieghemiomyces</taxon>
    </lineage>
</organism>